<gene>
    <name evidence="2" type="ORF">GCM10011396_35830</name>
</gene>
<name>A0A916XN18_9BURK</name>
<accession>A0A916XN18</accession>
<dbReference type="Pfam" id="PF00903">
    <property type="entry name" value="Glyoxalase"/>
    <property type="match status" value="1"/>
</dbReference>
<protein>
    <submittedName>
        <fullName evidence="2">Glyoxalase/bleomycin resistance protein/dioxygenase superfamily protein</fullName>
    </submittedName>
</protein>
<dbReference type="CDD" id="cd08357">
    <property type="entry name" value="VOC_like"/>
    <property type="match status" value="1"/>
</dbReference>
<dbReference type="InterPro" id="IPR029068">
    <property type="entry name" value="Glyas_Bleomycin-R_OHBP_Dase"/>
</dbReference>
<dbReference type="PANTHER" id="PTHR39434:SF1">
    <property type="entry name" value="VOC DOMAIN-CONTAINING PROTEIN"/>
    <property type="match status" value="1"/>
</dbReference>
<evidence type="ECO:0000313" key="2">
    <source>
        <dbReference type="EMBL" id="GGC85340.1"/>
    </source>
</evidence>
<comment type="caution">
    <text evidence="2">The sequence shown here is derived from an EMBL/GenBank/DDBJ whole genome shotgun (WGS) entry which is preliminary data.</text>
</comment>
<sequence>MQALHPFHLAFFVRDLDEARKFYGGILGFTEGRSTERWVDFDCLGHQLSMHLKADLQVAAQAGMVDGDNVPIPHYGVILDMSSWQALADRVSAANIPFIVQPHVRFKGEPGEQSTMFFCDPSGNALEFKGFAEINKVFAK</sequence>
<reference evidence="2" key="2">
    <citation type="submission" date="2020-09" db="EMBL/GenBank/DDBJ databases">
        <authorList>
            <person name="Sun Q."/>
            <person name="Zhou Y."/>
        </authorList>
    </citation>
    <scope>NUCLEOTIDE SEQUENCE</scope>
    <source>
        <strain evidence="2">CGMCC 1.10998</strain>
    </source>
</reference>
<evidence type="ECO:0000313" key="3">
    <source>
        <dbReference type="Proteomes" id="UP000637423"/>
    </source>
</evidence>
<dbReference type="InterPro" id="IPR037523">
    <property type="entry name" value="VOC_core"/>
</dbReference>
<proteinExistence type="predicted"/>
<feature type="domain" description="VOC" evidence="1">
    <location>
        <begin position="5"/>
        <end position="131"/>
    </location>
</feature>
<dbReference type="InterPro" id="IPR004360">
    <property type="entry name" value="Glyas_Fos-R_dOase_dom"/>
</dbReference>
<dbReference type="Gene3D" id="3.10.180.10">
    <property type="entry name" value="2,3-Dihydroxybiphenyl 1,2-Dioxygenase, domain 1"/>
    <property type="match status" value="1"/>
</dbReference>
<dbReference type="RefSeq" id="WP_188567438.1">
    <property type="nucleotide sequence ID" value="NZ_BMED01000003.1"/>
</dbReference>
<keyword evidence="3" id="KW-1185">Reference proteome</keyword>
<dbReference type="PANTHER" id="PTHR39434">
    <property type="match status" value="1"/>
</dbReference>
<dbReference type="SUPFAM" id="SSF54593">
    <property type="entry name" value="Glyoxalase/Bleomycin resistance protein/Dihydroxybiphenyl dioxygenase"/>
    <property type="match status" value="1"/>
</dbReference>
<dbReference type="EMBL" id="BMED01000003">
    <property type="protein sequence ID" value="GGC85340.1"/>
    <property type="molecule type" value="Genomic_DNA"/>
</dbReference>
<evidence type="ECO:0000259" key="1">
    <source>
        <dbReference type="PROSITE" id="PS51819"/>
    </source>
</evidence>
<organism evidence="2 3">
    <name type="scientific">Undibacterium terreum</name>
    <dbReference type="NCBI Taxonomy" id="1224302"/>
    <lineage>
        <taxon>Bacteria</taxon>
        <taxon>Pseudomonadati</taxon>
        <taxon>Pseudomonadota</taxon>
        <taxon>Betaproteobacteria</taxon>
        <taxon>Burkholderiales</taxon>
        <taxon>Oxalobacteraceae</taxon>
        <taxon>Undibacterium</taxon>
    </lineage>
</organism>
<dbReference type="PROSITE" id="PS51819">
    <property type="entry name" value="VOC"/>
    <property type="match status" value="1"/>
</dbReference>
<dbReference type="AlphaFoldDB" id="A0A916XN18"/>
<dbReference type="Proteomes" id="UP000637423">
    <property type="component" value="Unassembled WGS sequence"/>
</dbReference>
<reference evidence="2" key="1">
    <citation type="journal article" date="2014" name="Int. J. Syst. Evol. Microbiol.">
        <title>Complete genome sequence of Corynebacterium casei LMG S-19264T (=DSM 44701T), isolated from a smear-ripened cheese.</title>
        <authorList>
            <consortium name="US DOE Joint Genome Institute (JGI-PGF)"/>
            <person name="Walter F."/>
            <person name="Albersmeier A."/>
            <person name="Kalinowski J."/>
            <person name="Ruckert C."/>
        </authorList>
    </citation>
    <scope>NUCLEOTIDE SEQUENCE</scope>
    <source>
        <strain evidence="2">CGMCC 1.10998</strain>
    </source>
</reference>